<keyword evidence="1" id="KW-0378">Hydrolase</keyword>
<dbReference type="Proteomes" id="UP000827976">
    <property type="component" value="Chromosome 17"/>
</dbReference>
<sequence>MAAEALELIGRLVAPGINELLKKAGDVLTKDIEKELRELQNVAFPRLKAMIQTEQMTDDENKILFELIKEFENVKCEIEDAGDKIEYERLKQQSMGKVIKILTKAASRIFLSLNMSSTLKKLQDNVSSINNFYTQHSGRASNSAEDAAPMITVSDIPPLQAVFGRDTDIENIVNSLTEATEDTFKIVTIIGCGGVGKTELAKHICHHSRINVDLKLWVFFPRKLFEAVERDRITKELKGLREQLLRSVRGKRFLLVFDGIWYDETKSTLVKSQDVWISLCEPLLEGNQGSMLLITSRMEIVSQSFRGIGVKAIRRNEELIGCISGEPKPFYLKGLGRQDCLRTFNKHAFDVDNPDQTPPDSDAIANEIVTEVINNLEGIPLAAREAGVELRNMDNPQDRRRIKSKIIFEATRKSLMWSYRMLPQELQPCIRHLSLYPKGFKFDRTFLVLSWLAAGVITQKEGSINELEDVGHDCFNKLVMKRKILCVEVNNLGRYEEEISQLKKLRTLYLTCNSSDSSSVHSVDHDVLKAILKKTKRLRALRLAYCSISKLPDSIGRSKHLRFLDLSNSSFNELPKSVCSAYYLWYLDLNNCKLNTVPKNLNKLTKLRYLVSDGATLSKIPHIGRLTLLRELKEFHVKKEKGHDLGQLKDMDHLQGALHIINLEAVGNAQDAGEAMLRRKTRLEEFVSEWSSTATVVPPNQVLDGLQPHDDIISLTVKGYAGDEIPCWMTEQNSKLKTLELHNCPSWGSLPALGNIYTHLKKLNGILPLPSSLQHLVLHDSCIDDSTLANYLTNLTALSRLELSKCSSITSLPSAEVLGLLAKLEVLQVMDCQLLTSLGGILALPLLHEFNISLCPALVVVPPNDVDANQQGNAADDATLALCLNNLTSLSCLKLSRCSHITSLPSLEVFGSLVKLKVLQVMDCLLLTSLGGILALPFLQEFNISGINLQGNAVGEAALLPKSLIDLKITGCWISDNYFSSCLMGLNKLISLELHQCAHVTTLPSEEVMRHLTSIESVIVQGCDYPESVGGLQVLAPTDASGLLRKLSIQKCYRLPRPLHTNLEHLMQAN</sequence>
<organism evidence="1 2">
    <name type="scientific">Dioscorea alata</name>
    <name type="common">Purple yam</name>
    <dbReference type="NCBI Taxonomy" id="55571"/>
    <lineage>
        <taxon>Eukaryota</taxon>
        <taxon>Viridiplantae</taxon>
        <taxon>Streptophyta</taxon>
        <taxon>Embryophyta</taxon>
        <taxon>Tracheophyta</taxon>
        <taxon>Spermatophyta</taxon>
        <taxon>Magnoliopsida</taxon>
        <taxon>Liliopsida</taxon>
        <taxon>Dioscoreales</taxon>
        <taxon>Dioscoreaceae</taxon>
        <taxon>Dioscorea</taxon>
    </lineage>
</organism>
<protein>
    <submittedName>
        <fullName evidence="1">P-loop containing nucleoside triphosphate hydrolase protein</fullName>
    </submittedName>
</protein>
<dbReference type="EMBL" id="CM037027">
    <property type="protein sequence ID" value="KAH7658837.1"/>
    <property type="molecule type" value="Genomic_DNA"/>
</dbReference>
<proteinExistence type="predicted"/>
<name>A0ACB7UEZ7_DIOAL</name>
<evidence type="ECO:0000313" key="2">
    <source>
        <dbReference type="Proteomes" id="UP000827976"/>
    </source>
</evidence>
<comment type="caution">
    <text evidence="1">The sequence shown here is derived from an EMBL/GenBank/DDBJ whole genome shotgun (WGS) entry which is preliminary data.</text>
</comment>
<evidence type="ECO:0000313" key="1">
    <source>
        <dbReference type="EMBL" id="KAH7658837.1"/>
    </source>
</evidence>
<accession>A0ACB7UEZ7</accession>
<keyword evidence="2" id="KW-1185">Reference proteome</keyword>
<gene>
    <name evidence="1" type="ORF">IHE45_17G116200</name>
</gene>
<reference evidence="2" key="1">
    <citation type="journal article" date="2022" name="Nat. Commun.">
        <title>Chromosome evolution and the genetic basis of agronomically important traits in greater yam.</title>
        <authorList>
            <person name="Bredeson J.V."/>
            <person name="Lyons J.B."/>
            <person name="Oniyinde I.O."/>
            <person name="Okereke N.R."/>
            <person name="Kolade O."/>
            <person name="Nnabue I."/>
            <person name="Nwadili C.O."/>
            <person name="Hribova E."/>
            <person name="Parker M."/>
            <person name="Nwogha J."/>
            <person name="Shu S."/>
            <person name="Carlson J."/>
            <person name="Kariba R."/>
            <person name="Muthemba S."/>
            <person name="Knop K."/>
            <person name="Barton G.J."/>
            <person name="Sherwood A.V."/>
            <person name="Lopez-Montes A."/>
            <person name="Asiedu R."/>
            <person name="Jamnadass R."/>
            <person name="Muchugi A."/>
            <person name="Goodstein D."/>
            <person name="Egesi C.N."/>
            <person name="Featherston J."/>
            <person name="Asfaw A."/>
            <person name="Simpson G.G."/>
            <person name="Dolezel J."/>
            <person name="Hendre P.S."/>
            <person name="Van Deynze A."/>
            <person name="Kumar P.L."/>
            <person name="Obidiegwu J.E."/>
            <person name="Bhattacharjee R."/>
            <person name="Rokhsar D.S."/>
        </authorList>
    </citation>
    <scope>NUCLEOTIDE SEQUENCE [LARGE SCALE GENOMIC DNA]</scope>
    <source>
        <strain evidence="2">cv. TDa95/00328</strain>
    </source>
</reference>